<dbReference type="RefSeq" id="WP_153929830.1">
    <property type="nucleotide sequence ID" value="NZ_QORN01000016.1"/>
</dbReference>
<comment type="caution">
    <text evidence="2">The sequence shown here is derived from an EMBL/GenBank/DDBJ whole genome shotgun (WGS) entry which is preliminary data.</text>
</comment>
<dbReference type="Pfam" id="PF00248">
    <property type="entry name" value="Aldo_ket_red"/>
    <property type="match status" value="1"/>
</dbReference>
<dbReference type="Gene3D" id="3.20.20.100">
    <property type="entry name" value="NADP-dependent oxidoreductase domain"/>
    <property type="match status" value="1"/>
</dbReference>
<dbReference type="InterPro" id="IPR050523">
    <property type="entry name" value="AKR_Detox_Biosynth"/>
</dbReference>
<protein>
    <submittedName>
        <fullName evidence="2">Aldo/keto reductase</fullName>
    </submittedName>
</protein>
<dbReference type="Proteomes" id="UP000704341">
    <property type="component" value="Unassembled WGS sequence"/>
</dbReference>
<evidence type="ECO:0000259" key="1">
    <source>
        <dbReference type="Pfam" id="PF00248"/>
    </source>
</evidence>
<evidence type="ECO:0000313" key="2">
    <source>
        <dbReference type="EMBL" id="MBD5806351.1"/>
    </source>
</evidence>
<gene>
    <name evidence="2" type="ORF">DTK66_04360</name>
</gene>
<name>A0ABR8P6I4_9LACO</name>
<feature type="domain" description="NADP-dependent oxidoreductase" evidence="1">
    <location>
        <begin position="16"/>
        <end position="305"/>
    </location>
</feature>
<dbReference type="PANTHER" id="PTHR43364">
    <property type="entry name" value="NADH-SPECIFIC METHYLGLYOXAL REDUCTASE-RELATED"/>
    <property type="match status" value="1"/>
</dbReference>
<sequence length="317" mass="35491">MKQINLGATSLQIPAMALGIMRMEAKSPADAAKAIDAAYENGINFIDSADIYGQGKSEEVFSKALKLSSTKREELFIQSKAGIIIDPARSHGSFVFGSRYEFTKQHILEAVDGILSRMKTDYLDSFLLHRPDPLMDLEGIREAFDILQASGKVRFFGVSNFNPQQFAMVQNIVSQRLMFNQLQFGLMHTGMIDFGIHTNINDKDGTNHDGEILEYCRQHHVTIQAWSPFQYGNFEGTFIDNPDYPELNATLAKLANKYNVGKNAIAAAWILKHPAQIQMVMGTMNPQHIADSAKGADIRLTNQEWYNLYLDAGHQLP</sequence>
<organism evidence="2 3">
    <name type="scientific">Limosilactobacillus walteri</name>
    <dbReference type="NCBI Taxonomy" id="2268022"/>
    <lineage>
        <taxon>Bacteria</taxon>
        <taxon>Bacillati</taxon>
        <taxon>Bacillota</taxon>
        <taxon>Bacilli</taxon>
        <taxon>Lactobacillales</taxon>
        <taxon>Lactobacillaceae</taxon>
        <taxon>Limosilactobacillus</taxon>
    </lineage>
</organism>
<accession>A0ABR8P6I4</accession>
<dbReference type="InterPro" id="IPR036812">
    <property type="entry name" value="NAD(P)_OxRdtase_dom_sf"/>
</dbReference>
<dbReference type="EMBL" id="QORN01000016">
    <property type="protein sequence ID" value="MBD5806351.1"/>
    <property type="molecule type" value="Genomic_DNA"/>
</dbReference>
<evidence type="ECO:0000313" key="3">
    <source>
        <dbReference type="Proteomes" id="UP000704341"/>
    </source>
</evidence>
<keyword evidence="3" id="KW-1185">Reference proteome</keyword>
<dbReference type="SUPFAM" id="SSF51430">
    <property type="entry name" value="NAD(P)-linked oxidoreductase"/>
    <property type="match status" value="1"/>
</dbReference>
<dbReference type="InterPro" id="IPR023210">
    <property type="entry name" value="NADP_OxRdtase_dom"/>
</dbReference>
<dbReference type="PANTHER" id="PTHR43364:SF1">
    <property type="entry name" value="OXIDOREDUCTASE YDHF"/>
    <property type="match status" value="1"/>
</dbReference>
<reference evidence="2 3" key="1">
    <citation type="submission" date="2018-07" db="EMBL/GenBank/DDBJ databases">
        <title>Phylogenomic Insights into understanding Host Adaptation of Lactobacillus reuteri by a novel species, Lactobacillus spp. M31.</title>
        <authorList>
            <person name="Sharma S."/>
            <person name="Patil P."/>
            <person name="Korpole S."/>
            <person name="Patil P.B."/>
        </authorList>
    </citation>
    <scope>NUCLEOTIDE SEQUENCE [LARGE SCALE GENOMIC DNA]</scope>
    <source>
        <strain evidence="2 3">M31</strain>
    </source>
</reference>
<proteinExistence type="predicted"/>